<feature type="domain" description="GFO/IDH/MocA-like oxidoreductase" evidence="2">
    <location>
        <begin position="131"/>
        <end position="248"/>
    </location>
</feature>
<accession>A0A7W3SR66</accession>
<keyword evidence="4" id="KW-1185">Reference proteome</keyword>
<evidence type="ECO:0000313" key="4">
    <source>
        <dbReference type="Proteomes" id="UP000567067"/>
    </source>
</evidence>
<dbReference type="InterPro" id="IPR055170">
    <property type="entry name" value="GFO_IDH_MocA-like_dom"/>
</dbReference>
<dbReference type="Gene3D" id="3.40.50.720">
    <property type="entry name" value="NAD(P)-binding Rossmann-like Domain"/>
    <property type="match status" value="1"/>
</dbReference>
<feature type="domain" description="Gfo/Idh/MocA-like oxidoreductase N-terminal" evidence="1">
    <location>
        <begin position="3"/>
        <end position="121"/>
    </location>
</feature>
<dbReference type="Pfam" id="PF01408">
    <property type="entry name" value="GFO_IDH_MocA"/>
    <property type="match status" value="1"/>
</dbReference>
<dbReference type="PANTHER" id="PTHR43377">
    <property type="entry name" value="BILIVERDIN REDUCTASE A"/>
    <property type="match status" value="1"/>
</dbReference>
<sequence>MSLNIGIIGTGWFSKVHGDNLTVQEGVSVSAICGTSLVKAEGLASRYGAQAFTNVNDMLNEVKLDAVYICVPPMSHGEIESVLIDRGVPFLVEKPLGTDLENPESILRKIEQKPLIHSVGYHFRYKDSSTQLKELLKSQTIGMVLGTWMGDMPQVPWWRQQNGSGGQFIEQTTHIVDLLRYTAGEVQEVYAAYSNRVVHERYEGVSVADVGTVTMKMSSGAVATISNTCILPGGVGEIGLNIYTDAGILNWKPEQLEVANAGVKSIYSVTNDAYVAETEAFLHALRTGDTSGIRSNYADAIKTQRVTTAALESARTGNPVRI</sequence>
<dbReference type="Pfam" id="PF22725">
    <property type="entry name" value="GFO_IDH_MocA_C3"/>
    <property type="match status" value="1"/>
</dbReference>
<dbReference type="RefSeq" id="WP_182534727.1">
    <property type="nucleotide sequence ID" value="NZ_JACJIP010000005.1"/>
</dbReference>
<dbReference type="Proteomes" id="UP000567067">
    <property type="component" value="Unassembled WGS sequence"/>
</dbReference>
<evidence type="ECO:0000259" key="2">
    <source>
        <dbReference type="Pfam" id="PF22725"/>
    </source>
</evidence>
<name>A0A7W3SR66_9BACL</name>
<protein>
    <submittedName>
        <fullName evidence="3">Putative dehydrogenase</fullName>
    </submittedName>
</protein>
<dbReference type="AlphaFoldDB" id="A0A7W3SR66"/>
<comment type="caution">
    <text evidence="3">The sequence shown here is derived from an EMBL/GenBank/DDBJ whole genome shotgun (WGS) entry which is preliminary data.</text>
</comment>
<dbReference type="EMBL" id="JACJIP010000005">
    <property type="protein sequence ID" value="MBA9084732.1"/>
    <property type="molecule type" value="Genomic_DNA"/>
</dbReference>
<gene>
    <name evidence="3" type="ORF">FHR92_001193</name>
</gene>
<evidence type="ECO:0000313" key="3">
    <source>
        <dbReference type="EMBL" id="MBA9084732.1"/>
    </source>
</evidence>
<organism evidence="3 4">
    <name type="scientific">Fontibacillus solani</name>
    <dbReference type="NCBI Taxonomy" id="1572857"/>
    <lineage>
        <taxon>Bacteria</taxon>
        <taxon>Bacillati</taxon>
        <taxon>Bacillota</taxon>
        <taxon>Bacilli</taxon>
        <taxon>Bacillales</taxon>
        <taxon>Paenibacillaceae</taxon>
        <taxon>Fontibacillus</taxon>
    </lineage>
</organism>
<dbReference type="SUPFAM" id="SSF55347">
    <property type="entry name" value="Glyceraldehyde-3-phosphate dehydrogenase-like, C-terminal domain"/>
    <property type="match status" value="1"/>
</dbReference>
<reference evidence="3 4" key="1">
    <citation type="submission" date="2020-08" db="EMBL/GenBank/DDBJ databases">
        <title>Genomic Encyclopedia of Type Strains, Phase III (KMG-III): the genomes of soil and plant-associated and newly described type strains.</title>
        <authorList>
            <person name="Whitman W."/>
        </authorList>
    </citation>
    <scope>NUCLEOTIDE SEQUENCE [LARGE SCALE GENOMIC DNA]</scope>
    <source>
        <strain evidence="3 4">CECT 8693</strain>
    </source>
</reference>
<dbReference type="Gene3D" id="3.30.360.10">
    <property type="entry name" value="Dihydrodipicolinate Reductase, domain 2"/>
    <property type="match status" value="1"/>
</dbReference>
<dbReference type="PANTHER" id="PTHR43377:SF1">
    <property type="entry name" value="BILIVERDIN REDUCTASE A"/>
    <property type="match status" value="1"/>
</dbReference>
<dbReference type="InterPro" id="IPR000683">
    <property type="entry name" value="Gfo/Idh/MocA-like_OxRdtase_N"/>
</dbReference>
<proteinExistence type="predicted"/>
<dbReference type="InterPro" id="IPR036291">
    <property type="entry name" value="NAD(P)-bd_dom_sf"/>
</dbReference>
<dbReference type="SUPFAM" id="SSF51735">
    <property type="entry name" value="NAD(P)-binding Rossmann-fold domains"/>
    <property type="match status" value="1"/>
</dbReference>
<evidence type="ECO:0000259" key="1">
    <source>
        <dbReference type="Pfam" id="PF01408"/>
    </source>
</evidence>
<dbReference type="GO" id="GO:0000166">
    <property type="term" value="F:nucleotide binding"/>
    <property type="evidence" value="ECO:0007669"/>
    <property type="project" value="InterPro"/>
</dbReference>
<dbReference type="InterPro" id="IPR051450">
    <property type="entry name" value="Gfo/Idh/MocA_Oxidoreductases"/>
</dbReference>